<organism evidence="2 3">
    <name type="scientific">Phaseolus coccineus</name>
    <name type="common">Scarlet runner bean</name>
    <name type="synonym">Phaseolus multiflorus</name>
    <dbReference type="NCBI Taxonomy" id="3886"/>
    <lineage>
        <taxon>Eukaryota</taxon>
        <taxon>Viridiplantae</taxon>
        <taxon>Streptophyta</taxon>
        <taxon>Embryophyta</taxon>
        <taxon>Tracheophyta</taxon>
        <taxon>Spermatophyta</taxon>
        <taxon>Magnoliopsida</taxon>
        <taxon>eudicotyledons</taxon>
        <taxon>Gunneridae</taxon>
        <taxon>Pentapetalae</taxon>
        <taxon>rosids</taxon>
        <taxon>fabids</taxon>
        <taxon>Fabales</taxon>
        <taxon>Fabaceae</taxon>
        <taxon>Papilionoideae</taxon>
        <taxon>50 kb inversion clade</taxon>
        <taxon>NPAAA clade</taxon>
        <taxon>indigoferoid/millettioid clade</taxon>
        <taxon>Phaseoleae</taxon>
        <taxon>Phaseolus</taxon>
    </lineage>
</organism>
<evidence type="ECO:0000313" key="3">
    <source>
        <dbReference type="Proteomes" id="UP001374584"/>
    </source>
</evidence>
<evidence type="ECO:0000313" key="2">
    <source>
        <dbReference type="EMBL" id="KAK7378559.1"/>
    </source>
</evidence>
<name>A0AAN9RNG5_PHACN</name>
<keyword evidence="1" id="KW-0472">Membrane</keyword>
<reference evidence="2 3" key="1">
    <citation type="submission" date="2024-01" db="EMBL/GenBank/DDBJ databases">
        <title>The genomes of 5 underutilized Papilionoideae crops provide insights into root nodulation and disease resistanc.</title>
        <authorList>
            <person name="Jiang F."/>
        </authorList>
    </citation>
    <scope>NUCLEOTIDE SEQUENCE [LARGE SCALE GENOMIC DNA]</scope>
    <source>
        <strain evidence="2">JINMINGXINNONG_FW02</strain>
        <tissue evidence="2">Leaves</tissue>
    </source>
</reference>
<evidence type="ECO:0000256" key="1">
    <source>
        <dbReference type="SAM" id="Phobius"/>
    </source>
</evidence>
<proteinExistence type="predicted"/>
<keyword evidence="1" id="KW-0812">Transmembrane</keyword>
<dbReference type="Proteomes" id="UP001374584">
    <property type="component" value="Unassembled WGS sequence"/>
</dbReference>
<comment type="caution">
    <text evidence="2">The sequence shown here is derived from an EMBL/GenBank/DDBJ whole genome shotgun (WGS) entry which is preliminary data.</text>
</comment>
<dbReference type="EMBL" id="JAYMYR010000002">
    <property type="protein sequence ID" value="KAK7378559.1"/>
    <property type="molecule type" value="Genomic_DNA"/>
</dbReference>
<dbReference type="AlphaFoldDB" id="A0AAN9RNG5"/>
<gene>
    <name evidence="2" type="ORF">VNO80_04003</name>
</gene>
<accession>A0AAN9RNG5</accession>
<keyword evidence="3" id="KW-1185">Reference proteome</keyword>
<keyword evidence="1" id="KW-1133">Transmembrane helix</keyword>
<feature type="transmembrane region" description="Helical" evidence="1">
    <location>
        <begin position="111"/>
        <end position="129"/>
    </location>
</feature>
<feature type="transmembrane region" description="Helical" evidence="1">
    <location>
        <begin position="174"/>
        <end position="193"/>
    </location>
</feature>
<protein>
    <submittedName>
        <fullName evidence="2">Uncharacterized protein</fullName>
    </submittedName>
</protein>
<sequence length="209" mass="23465">MVVQKLHNGQSLERRQAWGETHKHPFPLICTKMSPSIFSSKESFSSIFMMICQDTHVVLVTCPGVVAVEKVNTLNSASLRSNNPNLLPHFGFGNLLEGVRVGNVLEVDSRFNSILLILLLLPFFSLLPLQPNLLLQLHHPLFVRLLNHHLPLSLLQRRPLPAHLRRPRPSLTHLFPLPTAAITWGTVFNFVIFQNPTFGYTSGALSVTN</sequence>